<feature type="region of interest" description="Disordered" evidence="1">
    <location>
        <begin position="805"/>
        <end position="836"/>
    </location>
</feature>
<gene>
    <name evidence="3" type="ORF">UBRO2_02139</name>
    <name evidence="2" type="ORF">UBRO_05807</name>
</gene>
<dbReference type="Proteomes" id="UP000179920">
    <property type="component" value="Chromosome XIV"/>
</dbReference>
<reference evidence="3" key="3">
    <citation type="submission" date="2018-08" db="EMBL/GenBank/DDBJ databases">
        <authorList>
            <person name="Guldener U."/>
        </authorList>
    </citation>
    <scope>NUCLEOTIDE SEQUENCE</scope>
    <source>
        <strain evidence="3">UB2</strain>
    </source>
</reference>
<feature type="region of interest" description="Disordered" evidence="1">
    <location>
        <begin position="153"/>
        <end position="309"/>
    </location>
</feature>
<dbReference type="EMBL" id="LT558130">
    <property type="protein sequence ID" value="SAM84536.1"/>
    <property type="molecule type" value="Genomic_DNA"/>
</dbReference>
<feature type="region of interest" description="Disordered" evidence="1">
    <location>
        <begin position="890"/>
        <end position="911"/>
    </location>
</feature>
<dbReference type="EMBL" id="ULHB01000031">
    <property type="protein sequence ID" value="SYW77947.1"/>
    <property type="molecule type" value="Genomic_DNA"/>
</dbReference>
<name>A0A1K0HCA3_9BASI</name>
<organism evidence="2 4">
    <name type="scientific">Ustilago bromivora</name>
    <dbReference type="NCBI Taxonomy" id="307758"/>
    <lineage>
        <taxon>Eukaryota</taxon>
        <taxon>Fungi</taxon>
        <taxon>Dikarya</taxon>
        <taxon>Basidiomycota</taxon>
        <taxon>Ustilaginomycotina</taxon>
        <taxon>Ustilaginomycetes</taxon>
        <taxon>Ustilaginales</taxon>
        <taxon>Ustilaginaceae</taxon>
        <taxon>Ustilago</taxon>
    </lineage>
</organism>
<feature type="compositionally biased region" description="Polar residues" evidence="1">
    <location>
        <begin position="264"/>
        <end position="288"/>
    </location>
</feature>
<feature type="region of interest" description="Disordered" evidence="1">
    <location>
        <begin position="661"/>
        <end position="700"/>
    </location>
</feature>
<feature type="compositionally biased region" description="Polar residues" evidence="1">
    <location>
        <begin position="805"/>
        <end position="827"/>
    </location>
</feature>
<feature type="compositionally biased region" description="Low complexity" evidence="1">
    <location>
        <begin position="901"/>
        <end position="911"/>
    </location>
</feature>
<evidence type="ECO:0000256" key="1">
    <source>
        <dbReference type="SAM" id="MobiDB-lite"/>
    </source>
</evidence>
<proteinExistence type="predicted"/>
<reference evidence="2" key="2">
    <citation type="submission" date="2016-04" db="EMBL/GenBank/DDBJ databases">
        <authorList>
            <person name="Evans L.H."/>
            <person name="Alamgir A."/>
            <person name="Owens N."/>
            <person name="Weber N.D."/>
            <person name="Virtaneva K."/>
            <person name="Barbian K."/>
            <person name="Babar A."/>
            <person name="Rosenke K."/>
        </authorList>
    </citation>
    <scope>NUCLEOTIDE SEQUENCE</scope>
    <source>
        <strain evidence="2">UB2112</strain>
    </source>
</reference>
<dbReference type="Proteomes" id="UP000658997">
    <property type="component" value="Unassembled WGS sequence"/>
</dbReference>
<feature type="compositionally biased region" description="Basic and acidic residues" evidence="1">
    <location>
        <begin position="50"/>
        <end position="61"/>
    </location>
</feature>
<keyword evidence="5" id="KW-1185">Reference proteome</keyword>
<reference evidence="4" key="1">
    <citation type="submission" date="2016-04" db="EMBL/GenBank/DDBJ databases">
        <authorList>
            <person name="Guldener U."/>
            <person name="Guldener U."/>
        </authorList>
    </citation>
    <scope>NUCLEOTIDE SEQUENCE [LARGE SCALE GENOMIC DNA]</scope>
    <source>
        <strain evidence="4">UB2112</strain>
    </source>
</reference>
<sequence length="1291" mass="140749">MTSSLLNQSPTSTEDLFQRHLGMLPTGETDTLSVPLALARIIWSPTCDHHNPRLQSQDRSKTGAHHHHQHSHHQHGSSSCCSHSHSDDDLGLSRSQFHKIGTAFEKCCHELRHFIRWDRDTCPWCVVVNDEVHDDVTRKLRELGFFEDATGKHQDCLSRKANPKSKCRSGVLRASQPAKTNSSTTAPTNSAVGTPAAKSSQAPAKPPSTAALPSQPASESSTTTPSATSSKAPFSSSSSSSSSPSAPATKSTTNSVGEPAVASANVTPTKAPIANSTSKNTTTLTPASTARKPASSREQQKKPEPTISPSLLADCRKFESCAKSNGEKRTHISNNASLKEVMRSLNRAVLIFCTSHRYNLIYAELASLVALLNYAAAFYYVYADSMEVYMGKYFEKEDIHHLFGAIYRNRADYIETEEYCTSGSSSNVNAGYPKERAARRTIIQNEFNKMVPDVTDLRDGAQTILFTFTWIHYTAFAGIDKAVASTLHTLMPLMQTIIIRTTRQAYHLRGSLIAATAKGALNESTPPKGLDLQWDLVELSNALQNLSGCDAALFAPTAFSEDHKKIKKNGSKKQKGTVGWPETVVSAPYTASLYTAAAADITYRFLNKTVAAEKSGLILKQPEKEVFKKCSPSCKCPAPDEEQKPIVEELDQRTTLIERKQRGWKPLMVAEQTTTGKKKKNKSKKKKKKQKEPETPLQSLVKAGSGYRSKLGLEAWDEEDECESDEFLEDGVSEILMGRIDDVASYNIQNSAKTEIETAVQGNKQAKVTATTSLQVEPPAPAGNGAKPSLDDSFEYWRSLLTSDTSSKSVDAPSTMSSAPIDSSTPAGNAATPSEGGTHAYLRSLLTSALTDPKAAQKMYESILPVAEEMASRVYASGILTGSNPATSTLPPFDFPELDSESPLTSLPSSYSPSPTFQLGWQAPDSSPSQVPSASLVDEASTEIPSMPSGLKEYTYLVHGDVLHVGEMCPEWARFACNTKARTIREAGLLESEEFLHAEWKRLYKSSRRTAPRGSSSHSFGFGFGPTRHPAGSLQLGSALAKSSSSELPNLWLNLEESKPIPPAPTGVKDILLELLGDRAIPSFLAHFASNPFAESLRQSGLLDRKEVVEFYWSTIYTRVRTGTPSAGEKGLGPFTPSEYASLATAAPPEDSTSNETTWGPGYRLIPCNFKEIVEELIGDDPLGAISTALLPPELEAKSLNPSTLNESGFLGSKDYLELLWRGWNDVRRKRLKEEGRPTPDPAYGIDIGELKEELMHAIKSTWNAAKVLTEEQFAKDAVLQQGQIFEPYSI</sequence>
<accession>A0A1K0HCA3</accession>
<evidence type="ECO:0000313" key="2">
    <source>
        <dbReference type="EMBL" id="SAM84536.1"/>
    </source>
</evidence>
<feature type="compositionally biased region" description="Basic residues" evidence="1">
    <location>
        <begin position="62"/>
        <end position="75"/>
    </location>
</feature>
<protein>
    <submittedName>
        <fullName evidence="2">Uncharacterized protein</fullName>
    </submittedName>
</protein>
<evidence type="ECO:0000313" key="4">
    <source>
        <dbReference type="Proteomes" id="UP000179920"/>
    </source>
</evidence>
<dbReference type="OrthoDB" id="2556653at2759"/>
<feature type="compositionally biased region" description="Basic residues" evidence="1">
    <location>
        <begin position="676"/>
        <end position="690"/>
    </location>
</feature>
<evidence type="ECO:0000313" key="3">
    <source>
        <dbReference type="EMBL" id="SYW77947.1"/>
    </source>
</evidence>
<evidence type="ECO:0000313" key="5">
    <source>
        <dbReference type="Proteomes" id="UP000658997"/>
    </source>
</evidence>
<feature type="region of interest" description="Disordered" evidence="1">
    <location>
        <begin position="50"/>
        <end position="82"/>
    </location>
</feature>
<feature type="compositionally biased region" description="Low complexity" evidence="1">
    <location>
        <begin position="177"/>
        <end position="255"/>
    </location>
</feature>